<dbReference type="RefSeq" id="WP_089766786.1">
    <property type="nucleotide sequence ID" value="NZ_FNPB01000004.1"/>
</dbReference>
<protein>
    <submittedName>
        <fullName evidence="1">Uncharacterized protein</fullName>
    </submittedName>
</protein>
<organism evidence="1 2">
    <name type="scientific">Halobellus clavatus</name>
    <dbReference type="NCBI Taxonomy" id="660517"/>
    <lineage>
        <taxon>Archaea</taxon>
        <taxon>Methanobacteriati</taxon>
        <taxon>Methanobacteriota</taxon>
        <taxon>Stenosarchaea group</taxon>
        <taxon>Halobacteria</taxon>
        <taxon>Halobacteriales</taxon>
        <taxon>Haloferacaceae</taxon>
        <taxon>Halobellus</taxon>
    </lineage>
</organism>
<dbReference type="AlphaFoldDB" id="A0A1H3FXB7"/>
<sequence length="416" mass="45265">MSPDADRPSTDYTRRAVLSRTSAALATSLSALTAGCLSGLPPLGSDQRYGRLRAPAVEPPSYRRWLPALSSVAQVPQVPGGYHFTVLTDAAGRSDAPELIALRRAHVKAATDYFGVGFAAYDRIITTMFGTVLEADFDPQTVTETLPQTRYAHDGTYRDYDVFAREDVPRRVAVGDGTLVWTSAYHHDAPALEALVDAGAGERPRFHEASRPFDRLTTAAGGPPYLGVNAQLQDPTGRAALLADSFRFGEDAAYQLVQYRYRDDPPTAQQLEDALRTDDFRFADPARAFDVAVDGRLATVEARVPYRDDGAEPVDYPQVTWGVDVDADADTVTFRHEGGDAVPAHRLFFDVGRPAAPGRIDKRPIWQGVETVDTGSTATVDLSDLEDPTDVSLVYATSDVAFHVLFGVELWGDRDG</sequence>
<evidence type="ECO:0000313" key="2">
    <source>
        <dbReference type="Proteomes" id="UP000199170"/>
    </source>
</evidence>
<dbReference type="Proteomes" id="UP000199170">
    <property type="component" value="Unassembled WGS sequence"/>
</dbReference>
<reference evidence="2" key="1">
    <citation type="submission" date="2016-10" db="EMBL/GenBank/DDBJ databases">
        <authorList>
            <person name="Varghese N."/>
            <person name="Submissions S."/>
        </authorList>
    </citation>
    <scope>NUCLEOTIDE SEQUENCE [LARGE SCALE GENOMIC DNA]</scope>
    <source>
        <strain evidence="2">CGMCC 1.10118</strain>
    </source>
</reference>
<accession>A0A1H3FXB7</accession>
<keyword evidence="2" id="KW-1185">Reference proteome</keyword>
<gene>
    <name evidence="1" type="ORF">SAMN04487946_104222</name>
</gene>
<evidence type="ECO:0000313" key="1">
    <source>
        <dbReference type="EMBL" id="SDX95485.1"/>
    </source>
</evidence>
<name>A0A1H3FXB7_9EURY</name>
<dbReference type="EMBL" id="FNPB01000004">
    <property type="protein sequence ID" value="SDX95485.1"/>
    <property type="molecule type" value="Genomic_DNA"/>
</dbReference>
<dbReference type="STRING" id="660517.SAMN04487946_104222"/>
<dbReference type="OrthoDB" id="303179at2157"/>
<proteinExistence type="predicted"/>